<dbReference type="GO" id="GO:0032259">
    <property type="term" value="P:methylation"/>
    <property type="evidence" value="ECO:0007669"/>
    <property type="project" value="UniProtKB-KW"/>
</dbReference>
<organism evidence="2 3">
    <name type="scientific">Acidisarcina polymorpha</name>
    <dbReference type="NCBI Taxonomy" id="2211140"/>
    <lineage>
        <taxon>Bacteria</taxon>
        <taxon>Pseudomonadati</taxon>
        <taxon>Acidobacteriota</taxon>
        <taxon>Terriglobia</taxon>
        <taxon>Terriglobales</taxon>
        <taxon>Acidobacteriaceae</taxon>
        <taxon>Acidisarcina</taxon>
    </lineage>
</organism>
<dbReference type="EMBL" id="CP030840">
    <property type="protein sequence ID" value="AXC15170.1"/>
    <property type="molecule type" value="Genomic_DNA"/>
</dbReference>
<dbReference type="InterPro" id="IPR052514">
    <property type="entry name" value="SAM-dependent_MTase"/>
</dbReference>
<keyword evidence="2" id="KW-0489">Methyltransferase</keyword>
<keyword evidence="3" id="KW-1185">Reference proteome</keyword>
<evidence type="ECO:0000313" key="2">
    <source>
        <dbReference type="EMBL" id="AXC15170.1"/>
    </source>
</evidence>
<dbReference type="PANTHER" id="PTHR34203">
    <property type="entry name" value="METHYLTRANSFERASE, FKBM FAMILY PROTEIN"/>
    <property type="match status" value="1"/>
</dbReference>
<dbReference type="GO" id="GO:0008168">
    <property type="term" value="F:methyltransferase activity"/>
    <property type="evidence" value="ECO:0007669"/>
    <property type="project" value="UniProtKB-KW"/>
</dbReference>
<sequence length="279" mass="30798">MPGLLRSIVRSYVRHSPIEKGKYHVVQAMRRIDPPKKVVSLVAGRYLMELDLSEYLQGQLYYFGYFEKELTRLIEASLQPGSVMVDAGANIGTFSLLAASLGATCHAFEAAPDNCAALRRNMALNQFTSIEVHECALSDHSGEATFYLYEETGERNMCGQNALFKRGHGREIREPTATLDSALSDLPRIDFIKSDVEGADFLVLRGARGILDKFHPLVVVEAAEELASKLGGSVQDILKILGEHGYRVSELTRSGLVPIDPSTRPIEFATLVARFPRPS</sequence>
<reference evidence="2 3" key="1">
    <citation type="journal article" date="2018" name="Front. Microbiol.">
        <title>Hydrolytic Capabilities as a Key to Environmental Success: Chitinolytic and Cellulolytic Acidobacteria From Acidic Sub-arctic Soils and Boreal Peatlands.</title>
        <authorList>
            <person name="Belova S.E."/>
            <person name="Ravin N.V."/>
            <person name="Pankratov T.A."/>
            <person name="Rakitin A.L."/>
            <person name="Ivanova A.A."/>
            <person name="Beletsky A.V."/>
            <person name="Mardanov A.V."/>
            <person name="Sinninghe Damste J.S."/>
            <person name="Dedysh S.N."/>
        </authorList>
    </citation>
    <scope>NUCLEOTIDE SEQUENCE [LARGE SCALE GENOMIC DNA]</scope>
    <source>
        <strain evidence="2 3">SBC82</strain>
    </source>
</reference>
<evidence type="ECO:0000313" key="3">
    <source>
        <dbReference type="Proteomes" id="UP000253606"/>
    </source>
</evidence>
<dbReference type="SUPFAM" id="SSF53335">
    <property type="entry name" value="S-adenosyl-L-methionine-dependent methyltransferases"/>
    <property type="match status" value="1"/>
</dbReference>
<protein>
    <submittedName>
        <fullName evidence="2">Methyltransferase, FkbM family domain protein</fullName>
    </submittedName>
</protein>
<dbReference type="PANTHER" id="PTHR34203:SF15">
    <property type="entry name" value="SLL1173 PROTEIN"/>
    <property type="match status" value="1"/>
</dbReference>
<dbReference type="Proteomes" id="UP000253606">
    <property type="component" value="Chromosome"/>
</dbReference>
<dbReference type="OrthoDB" id="5329963at2"/>
<gene>
    <name evidence="2" type="ORF">ACPOL_5926</name>
</gene>
<feature type="domain" description="Methyltransferase FkbM" evidence="1">
    <location>
        <begin position="86"/>
        <end position="248"/>
    </location>
</feature>
<dbReference type="Pfam" id="PF05050">
    <property type="entry name" value="Methyltransf_21"/>
    <property type="match status" value="1"/>
</dbReference>
<dbReference type="NCBIfam" id="TIGR01444">
    <property type="entry name" value="fkbM_fam"/>
    <property type="match status" value="1"/>
</dbReference>
<dbReference type="Gene3D" id="3.40.50.150">
    <property type="entry name" value="Vaccinia Virus protein VP39"/>
    <property type="match status" value="1"/>
</dbReference>
<name>A0A2Z5G868_9BACT</name>
<dbReference type="InterPro" id="IPR006342">
    <property type="entry name" value="FkbM_mtfrase"/>
</dbReference>
<dbReference type="RefSeq" id="WP_114209789.1">
    <property type="nucleotide sequence ID" value="NZ_CP030840.1"/>
</dbReference>
<dbReference type="InterPro" id="IPR029063">
    <property type="entry name" value="SAM-dependent_MTases_sf"/>
</dbReference>
<accession>A0A2Z5G868</accession>
<dbReference type="AlphaFoldDB" id="A0A2Z5G868"/>
<dbReference type="KEGG" id="abas:ACPOL_5926"/>
<evidence type="ECO:0000259" key="1">
    <source>
        <dbReference type="Pfam" id="PF05050"/>
    </source>
</evidence>
<keyword evidence="2" id="KW-0808">Transferase</keyword>
<proteinExistence type="predicted"/>